<organism evidence="4 5">
    <name type="scientific">Mycolicibacterium tokaiense</name>
    <dbReference type="NCBI Taxonomy" id="39695"/>
    <lineage>
        <taxon>Bacteria</taxon>
        <taxon>Bacillati</taxon>
        <taxon>Actinomycetota</taxon>
        <taxon>Actinomycetes</taxon>
        <taxon>Mycobacteriales</taxon>
        <taxon>Mycobacteriaceae</taxon>
        <taxon>Mycolicibacterium</taxon>
    </lineage>
</organism>
<dbReference type="GO" id="GO:0046872">
    <property type="term" value="F:metal ion binding"/>
    <property type="evidence" value="ECO:0007669"/>
    <property type="project" value="UniProtKB-KW"/>
</dbReference>
<dbReference type="RefSeq" id="WP_115280288.1">
    <property type="nucleotide sequence ID" value="NZ_AP022600.1"/>
</dbReference>
<evidence type="ECO:0000313" key="5">
    <source>
        <dbReference type="Proteomes" id="UP000254978"/>
    </source>
</evidence>
<sequence>MRIANLDDRLVLLCDGGALDVHTASGGRFGPDPQSAFDDWPAFLQWARGAQGQARPFDDADLGAPVPRPRQIFAIGLNYVRHAHESNLPIPEQPMVFTKFQSAVTGPSGRIALTGDTVDWEVELVAVIGTPAHRVDVTQAWDHVAGLTVGQDLSDRTVQTAGSPPQFSMGKSFPGFAPIGPALVTIEEFADPDDLRVSTDLNGVTVQDSRTSDLVFSVPELIAYLSSIVTLLPGDLIFTGTPEGVGLGRTPPSYLVDGDTIVTTIEGIGSMRHDMYVPEHLNQPHSLSGKGAS</sequence>
<dbReference type="InterPro" id="IPR036663">
    <property type="entry name" value="Fumarylacetoacetase_C_sf"/>
</dbReference>
<dbReference type="AlphaFoldDB" id="A0A378TL97"/>
<dbReference type="PANTHER" id="PTHR42796">
    <property type="entry name" value="FUMARYLACETOACETATE HYDROLASE DOMAIN-CONTAINING PROTEIN 2A-RELATED"/>
    <property type="match status" value="1"/>
</dbReference>
<name>A0A378TL97_9MYCO</name>
<dbReference type="InterPro" id="IPR051121">
    <property type="entry name" value="FAH"/>
</dbReference>
<keyword evidence="2" id="KW-0479">Metal-binding</keyword>
<dbReference type="FunFam" id="3.90.850.10:FF:000002">
    <property type="entry name" value="2-hydroxyhepta-2,4-diene-1,7-dioate isomerase"/>
    <property type="match status" value="1"/>
</dbReference>
<dbReference type="InterPro" id="IPR011234">
    <property type="entry name" value="Fumarylacetoacetase-like_C"/>
</dbReference>
<evidence type="ECO:0000313" key="4">
    <source>
        <dbReference type="EMBL" id="STZ61324.1"/>
    </source>
</evidence>
<dbReference type="SUPFAM" id="SSF56529">
    <property type="entry name" value="FAH"/>
    <property type="match status" value="1"/>
</dbReference>
<evidence type="ECO:0000256" key="2">
    <source>
        <dbReference type="ARBA" id="ARBA00022723"/>
    </source>
</evidence>
<gene>
    <name evidence="4" type="ORF">NCTC10821_04876</name>
</gene>
<feature type="domain" description="Fumarylacetoacetase-like C-terminal" evidence="3">
    <location>
        <begin position="72"/>
        <end position="274"/>
    </location>
</feature>
<dbReference type="GO" id="GO:0050385">
    <property type="term" value="F:ureidoglycolate lyase activity"/>
    <property type="evidence" value="ECO:0007669"/>
    <property type="project" value="UniProtKB-EC"/>
</dbReference>
<dbReference type="GO" id="GO:0016853">
    <property type="term" value="F:isomerase activity"/>
    <property type="evidence" value="ECO:0007669"/>
    <property type="project" value="UniProtKB-ARBA"/>
</dbReference>
<dbReference type="PANTHER" id="PTHR42796:SF4">
    <property type="entry name" value="FUMARYLACETOACETATE HYDROLASE DOMAIN-CONTAINING PROTEIN 2A"/>
    <property type="match status" value="1"/>
</dbReference>
<keyword evidence="5" id="KW-1185">Reference proteome</keyword>
<proteinExistence type="inferred from homology"/>
<dbReference type="OrthoDB" id="9805307at2"/>
<dbReference type="GO" id="GO:0019752">
    <property type="term" value="P:carboxylic acid metabolic process"/>
    <property type="evidence" value="ECO:0007669"/>
    <property type="project" value="UniProtKB-ARBA"/>
</dbReference>
<keyword evidence="4" id="KW-0456">Lyase</keyword>
<comment type="similarity">
    <text evidence="1">Belongs to the FAH family.</text>
</comment>
<dbReference type="Proteomes" id="UP000254978">
    <property type="component" value="Unassembled WGS sequence"/>
</dbReference>
<reference evidence="4 5" key="1">
    <citation type="submission" date="2018-06" db="EMBL/GenBank/DDBJ databases">
        <authorList>
            <consortium name="Pathogen Informatics"/>
            <person name="Doyle S."/>
        </authorList>
    </citation>
    <scope>NUCLEOTIDE SEQUENCE [LARGE SCALE GENOMIC DNA]</scope>
    <source>
        <strain evidence="4 5">NCTC10821</strain>
    </source>
</reference>
<dbReference type="EC" id="4.3.2.3" evidence="4"/>
<dbReference type="Gene3D" id="3.90.850.10">
    <property type="entry name" value="Fumarylacetoacetase-like, C-terminal domain"/>
    <property type="match status" value="1"/>
</dbReference>
<evidence type="ECO:0000256" key="1">
    <source>
        <dbReference type="ARBA" id="ARBA00010211"/>
    </source>
</evidence>
<accession>A0A378TL97</accession>
<dbReference type="EMBL" id="UGQT01000001">
    <property type="protein sequence ID" value="STZ61324.1"/>
    <property type="molecule type" value="Genomic_DNA"/>
</dbReference>
<dbReference type="Pfam" id="PF01557">
    <property type="entry name" value="FAA_hydrolase"/>
    <property type="match status" value="1"/>
</dbReference>
<protein>
    <submittedName>
        <fullName evidence="4">HpcE protein</fullName>
        <ecNumber evidence="4">4.3.2.3</ecNumber>
    </submittedName>
</protein>
<evidence type="ECO:0000259" key="3">
    <source>
        <dbReference type="Pfam" id="PF01557"/>
    </source>
</evidence>